<feature type="domain" description="Methyltransferase" evidence="1">
    <location>
        <begin position="44"/>
        <end position="134"/>
    </location>
</feature>
<dbReference type="GO" id="GO:0008168">
    <property type="term" value="F:methyltransferase activity"/>
    <property type="evidence" value="ECO:0007669"/>
    <property type="project" value="UniProtKB-KW"/>
</dbReference>
<dbReference type="InterPro" id="IPR041698">
    <property type="entry name" value="Methyltransf_25"/>
</dbReference>
<dbReference type="Proteomes" id="UP001548590">
    <property type="component" value="Unassembled WGS sequence"/>
</dbReference>
<dbReference type="Pfam" id="PF13649">
    <property type="entry name" value="Methyltransf_25"/>
    <property type="match status" value="1"/>
</dbReference>
<dbReference type="RefSeq" id="WP_345924947.1">
    <property type="nucleotide sequence ID" value="NZ_JBDIVF010000002.1"/>
</dbReference>
<protein>
    <submittedName>
        <fullName evidence="2">Class I SAM-dependent methyltransferase</fullName>
        <ecNumber evidence="2">2.1.1.-</ecNumber>
    </submittedName>
</protein>
<evidence type="ECO:0000313" key="2">
    <source>
        <dbReference type="EMBL" id="MET1489750.1"/>
    </source>
</evidence>
<accession>A0ABV2CPC4</accession>
<evidence type="ECO:0000313" key="3">
    <source>
        <dbReference type="Proteomes" id="UP001548590"/>
    </source>
</evidence>
<gene>
    <name evidence="2" type="ORF">ABVT11_07910</name>
</gene>
<keyword evidence="3" id="KW-1185">Reference proteome</keyword>
<keyword evidence="2" id="KW-0489">Methyltransferase</keyword>
<reference evidence="2 3" key="1">
    <citation type="submission" date="2024-07" db="EMBL/GenBank/DDBJ databases">
        <title>Uliginosibacterium paludis KCTC:42655.</title>
        <authorList>
            <person name="Kim M.K."/>
        </authorList>
    </citation>
    <scope>NUCLEOTIDE SEQUENCE [LARGE SCALE GENOMIC DNA]</scope>
    <source>
        <strain evidence="2 3">KCTC 42655</strain>
    </source>
</reference>
<dbReference type="InterPro" id="IPR029063">
    <property type="entry name" value="SAM-dependent_MTases_sf"/>
</dbReference>
<evidence type="ECO:0000259" key="1">
    <source>
        <dbReference type="Pfam" id="PF13649"/>
    </source>
</evidence>
<dbReference type="EMBL" id="JBEWLZ010000003">
    <property type="protein sequence ID" value="MET1489750.1"/>
    <property type="molecule type" value="Genomic_DNA"/>
</dbReference>
<organism evidence="2 3">
    <name type="scientific">Uliginosibacterium paludis</name>
    <dbReference type="NCBI Taxonomy" id="1615952"/>
    <lineage>
        <taxon>Bacteria</taxon>
        <taxon>Pseudomonadati</taxon>
        <taxon>Pseudomonadota</taxon>
        <taxon>Betaproteobacteria</taxon>
        <taxon>Rhodocyclales</taxon>
        <taxon>Zoogloeaceae</taxon>
        <taxon>Uliginosibacterium</taxon>
    </lineage>
</organism>
<dbReference type="CDD" id="cd02440">
    <property type="entry name" value="AdoMet_MTases"/>
    <property type="match status" value="1"/>
</dbReference>
<dbReference type="SUPFAM" id="SSF53335">
    <property type="entry name" value="S-adenosyl-L-methionine-dependent methyltransferases"/>
    <property type="match status" value="1"/>
</dbReference>
<dbReference type="EC" id="2.1.1.-" evidence="2"/>
<proteinExistence type="predicted"/>
<keyword evidence="2" id="KW-0808">Transferase</keyword>
<dbReference type="Gene3D" id="3.40.50.150">
    <property type="entry name" value="Vaccinia Virus protein VP39"/>
    <property type="match status" value="1"/>
</dbReference>
<name>A0ABV2CPC4_9RHOO</name>
<comment type="caution">
    <text evidence="2">The sequence shown here is derived from an EMBL/GenBank/DDBJ whole genome shotgun (WGS) entry which is preliminary data.</text>
</comment>
<sequence length="214" mass="23872">MDPMQAYYAQRAPEYDAVYQKPERQAELRELEAWLPGCFAGRHVLEVAAGTGYWSRFIAPAAASLTLTDASLETLAIARNRVLGRAVFVQADAWALHEDLGSFNGAFAGFWLSHVPVARRREFITGLQRRLAPDSVVVMMDNRFVAGSSTPIDSRDEEGNSYQLRTLADGSRHRILKNFPGEAELLAMLDGLGEEPVIRCTEHFWTLQYLTPGV</sequence>
<dbReference type="GO" id="GO:0032259">
    <property type="term" value="P:methylation"/>
    <property type="evidence" value="ECO:0007669"/>
    <property type="project" value="UniProtKB-KW"/>
</dbReference>